<dbReference type="InterPro" id="IPR055704">
    <property type="entry name" value="DUF7280"/>
</dbReference>
<protein>
    <submittedName>
        <fullName evidence="1">Uncharacterized protein</fullName>
    </submittedName>
</protein>
<reference evidence="1 2" key="1">
    <citation type="submission" date="2019-10" db="EMBL/GenBank/DDBJ databases">
        <authorList>
            <person name="Jorgensen H.J."/>
            <person name="Tolsma S."/>
            <person name="Caruso S.M."/>
            <person name="Garlena R.A."/>
            <person name="Russell D.A."/>
            <person name="Pope W.H."/>
            <person name="Jacobs-Se D."/>
            <person name="Hatfull G.F."/>
        </authorList>
    </citation>
    <scope>NUCLEOTIDE SEQUENCE [LARGE SCALE GENOMIC DNA]</scope>
</reference>
<dbReference type="Proteomes" id="UP000370142">
    <property type="component" value="Segment"/>
</dbReference>
<dbReference type="KEGG" id="vg:60321256"/>
<dbReference type="GeneID" id="60321256"/>
<proteinExistence type="predicted"/>
<dbReference type="RefSeq" id="YP_009949848.1">
    <property type="nucleotide sequence ID" value="NC_051584.1"/>
</dbReference>
<dbReference type="Pfam" id="PF23946">
    <property type="entry name" value="DUF7280"/>
    <property type="match status" value="1"/>
</dbReference>
<organism evidence="1 2">
    <name type="scientific">Mycobacterium phage Quesadilla</name>
    <dbReference type="NCBI Taxonomy" id="2664226"/>
    <lineage>
        <taxon>Viruses</taxon>
        <taxon>Duplodnaviria</taxon>
        <taxon>Heunggongvirae</taxon>
        <taxon>Uroviricota</taxon>
        <taxon>Caudoviricetes</taxon>
        <taxon>Bclasvirinae</taxon>
        <taxon>Quesadillavirus</taxon>
        <taxon>Quesadillavirus quesadilla</taxon>
    </lineage>
</organism>
<name>A0A5Q2WD61_9CAUD</name>
<evidence type="ECO:0000313" key="1">
    <source>
        <dbReference type="EMBL" id="QGH75340.1"/>
    </source>
</evidence>
<evidence type="ECO:0000313" key="2">
    <source>
        <dbReference type="Proteomes" id="UP000370142"/>
    </source>
</evidence>
<sequence length="113" mass="12294">MFPALLGYLQRSRRDRPAGQGARTMIAINIAHKDGAFFATPEAEAEAGLLNGMIEASRFAAKQGMGAVAWDEITPVFVKGHAIASGERLVVHRADISMKEEDALTDWLFEHVA</sequence>
<accession>A0A5Q2WD61</accession>
<keyword evidence="2" id="KW-1185">Reference proteome</keyword>
<gene>
    <name evidence="1" type="primary">92</name>
    <name evidence="1" type="ORF">SEA_QUESADILLA_92</name>
</gene>
<dbReference type="EMBL" id="MN617843">
    <property type="protein sequence ID" value="QGH75340.1"/>
    <property type="molecule type" value="Genomic_DNA"/>
</dbReference>